<dbReference type="Pfam" id="PF12274">
    <property type="entry name" value="DUF3615"/>
    <property type="match status" value="1"/>
</dbReference>
<evidence type="ECO:0000313" key="3">
    <source>
        <dbReference type="EnsemblPlants" id="OBART04G22490.1"/>
    </source>
</evidence>
<feature type="region of interest" description="Disordered" evidence="1">
    <location>
        <begin position="1"/>
        <end position="48"/>
    </location>
</feature>
<dbReference type="Gramene" id="OBART04G22490.1">
    <property type="protein sequence ID" value="OBART04G22490.1"/>
    <property type="gene ID" value="OBART04G22490"/>
</dbReference>
<protein>
    <recommendedName>
        <fullName evidence="2">DUF3615 domain-containing protein</fullName>
    </recommendedName>
</protein>
<evidence type="ECO:0000313" key="4">
    <source>
        <dbReference type="Proteomes" id="UP000026960"/>
    </source>
</evidence>
<feature type="compositionally biased region" description="Low complexity" evidence="1">
    <location>
        <begin position="193"/>
        <end position="207"/>
    </location>
</feature>
<dbReference type="eggNOG" id="ENOG502R5N8">
    <property type="taxonomic scope" value="Eukaryota"/>
</dbReference>
<evidence type="ECO:0000256" key="1">
    <source>
        <dbReference type="SAM" id="MobiDB-lite"/>
    </source>
</evidence>
<dbReference type="PaxDb" id="65489-OBART04G22490.1"/>
<keyword evidence="4" id="KW-1185">Reference proteome</keyword>
<evidence type="ECO:0000259" key="2">
    <source>
        <dbReference type="Pfam" id="PF12274"/>
    </source>
</evidence>
<feature type="domain" description="DUF3615" evidence="2">
    <location>
        <begin position="288"/>
        <end position="401"/>
    </location>
</feature>
<feature type="region of interest" description="Disordered" evidence="1">
    <location>
        <begin position="193"/>
        <end position="241"/>
    </location>
</feature>
<dbReference type="InterPro" id="IPR022059">
    <property type="entry name" value="DUF3615"/>
</dbReference>
<proteinExistence type="predicted"/>
<dbReference type="PANTHER" id="PTHR34710:SF20">
    <property type="entry name" value="OS10G0550200 PROTEIN"/>
    <property type="match status" value="1"/>
</dbReference>
<dbReference type="Proteomes" id="UP000026960">
    <property type="component" value="Chromosome 4"/>
</dbReference>
<dbReference type="AlphaFoldDB" id="A0A0D3FZ81"/>
<dbReference type="PANTHER" id="PTHR34710">
    <property type="entry name" value="OS03G0834100 PROTEIN"/>
    <property type="match status" value="1"/>
</dbReference>
<accession>A0A0D3FZ81</accession>
<name>A0A0D3FZ81_9ORYZ</name>
<sequence>METNPNLDLDGEGGAGAGASSGRSLLPKGSGRFRRSSARCSLPKGSDRFRRSLSPVNSRSLLEGRDVRDAVFPNKLFDKAFGQPLPAPVTPSLVPSPAYIVRPNLPTPSEPHGLNFKFAPLVGDGKMQMDVEGAPLVGDGKMHMVVESTPLVGDGKMHMVVEEEMTTALAVHQPSSQRSQRIIVIEMMADVGSPSSPGSPYSPSSPSSHRDAPSVRFSSRGIRNHKMPQCDIDGSDTEEDLYSSCEEDPYFNSLVDDFIGAATSTDLLASSPEIDYMAANQSQSLFYAESALKHYNNNDENKIKYELISAITSNAIIDRSGYGHVNFVAKGDLPDSVDEFFFAEVRWDIDSYVPVCMVSLEGKEKSGGYRDIEVDYPRGGFVGVPVDKKHCYACGDGLKHPEDGTLYESGHIASGSYYD</sequence>
<dbReference type="EnsemblPlants" id="OBART04G22490.1">
    <property type="protein sequence ID" value="OBART04G22490.1"/>
    <property type="gene ID" value="OBART04G22490"/>
</dbReference>
<organism evidence="3">
    <name type="scientific">Oryza barthii</name>
    <dbReference type="NCBI Taxonomy" id="65489"/>
    <lineage>
        <taxon>Eukaryota</taxon>
        <taxon>Viridiplantae</taxon>
        <taxon>Streptophyta</taxon>
        <taxon>Embryophyta</taxon>
        <taxon>Tracheophyta</taxon>
        <taxon>Spermatophyta</taxon>
        <taxon>Magnoliopsida</taxon>
        <taxon>Liliopsida</taxon>
        <taxon>Poales</taxon>
        <taxon>Poaceae</taxon>
        <taxon>BOP clade</taxon>
        <taxon>Oryzoideae</taxon>
        <taxon>Oryzeae</taxon>
        <taxon>Oryzinae</taxon>
        <taxon>Oryza</taxon>
    </lineage>
</organism>
<reference evidence="3" key="1">
    <citation type="journal article" date="2009" name="Rice">
        <title>De Novo Next Generation Sequencing of Plant Genomes.</title>
        <authorList>
            <person name="Rounsley S."/>
            <person name="Marri P.R."/>
            <person name="Yu Y."/>
            <person name="He R."/>
            <person name="Sisneros N."/>
            <person name="Goicoechea J.L."/>
            <person name="Lee S.J."/>
            <person name="Angelova A."/>
            <person name="Kudrna D."/>
            <person name="Luo M."/>
            <person name="Affourtit J."/>
            <person name="Desany B."/>
            <person name="Knight J."/>
            <person name="Niazi F."/>
            <person name="Egholm M."/>
            <person name="Wing R.A."/>
        </authorList>
    </citation>
    <scope>NUCLEOTIDE SEQUENCE [LARGE SCALE GENOMIC DNA]</scope>
    <source>
        <strain evidence="3">cv. IRGC 105608</strain>
    </source>
</reference>
<reference evidence="3" key="2">
    <citation type="submission" date="2015-03" db="UniProtKB">
        <authorList>
            <consortium name="EnsemblPlants"/>
        </authorList>
    </citation>
    <scope>IDENTIFICATION</scope>
</reference>